<dbReference type="EMBL" id="BQNB010016823">
    <property type="protein sequence ID" value="GJT56210.1"/>
    <property type="molecule type" value="Genomic_DNA"/>
</dbReference>
<name>A0ABQ5EZ25_9ASTR</name>
<sequence length="170" mass="19563">MAWLPMCGELRSSSNSIHWEPMFILYCRRSMGKDYRLASEINRVVGEVNNVVVEKDQFLKELDSLGVRLIPTKMAEFLKEIQIKDMETVVKLQVLEREMELNAHKKICSFRSLRVSFHIEDVGVAAYIVSCACIRLSQAANLECWLDTESIVFEMENAWDVIAGFFICTC</sequence>
<evidence type="ECO:0000313" key="2">
    <source>
        <dbReference type="Proteomes" id="UP001151760"/>
    </source>
</evidence>
<evidence type="ECO:0000313" key="1">
    <source>
        <dbReference type="EMBL" id="GJT56210.1"/>
    </source>
</evidence>
<accession>A0ABQ5EZ25</accession>
<proteinExistence type="predicted"/>
<organism evidence="1 2">
    <name type="scientific">Tanacetum coccineum</name>
    <dbReference type="NCBI Taxonomy" id="301880"/>
    <lineage>
        <taxon>Eukaryota</taxon>
        <taxon>Viridiplantae</taxon>
        <taxon>Streptophyta</taxon>
        <taxon>Embryophyta</taxon>
        <taxon>Tracheophyta</taxon>
        <taxon>Spermatophyta</taxon>
        <taxon>Magnoliopsida</taxon>
        <taxon>eudicotyledons</taxon>
        <taxon>Gunneridae</taxon>
        <taxon>Pentapetalae</taxon>
        <taxon>asterids</taxon>
        <taxon>campanulids</taxon>
        <taxon>Asterales</taxon>
        <taxon>Asteraceae</taxon>
        <taxon>Asteroideae</taxon>
        <taxon>Anthemideae</taxon>
        <taxon>Anthemidinae</taxon>
        <taxon>Tanacetum</taxon>
    </lineage>
</organism>
<comment type="caution">
    <text evidence="1">The sequence shown here is derived from an EMBL/GenBank/DDBJ whole genome shotgun (WGS) entry which is preliminary data.</text>
</comment>
<dbReference type="Proteomes" id="UP001151760">
    <property type="component" value="Unassembled WGS sequence"/>
</dbReference>
<reference evidence="1" key="1">
    <citation type="journal article" date="2022" name="Int. J. Mol. Sci.">
        <title>Draft Genome of Tanacetum Coccineum: Genomic Comparison of Closely Related Tanacetum-Family Plants.</title>
        <authorList>
            <person name="Yamashiro T."/>
            <person name="Shiraishi A."/>
            <person name="Nakayama K."/>
            <person name="Satake H."/>
        </authorList>
    </citation>
    <scope>NUCLEOTIDE SEQUENCE</scope>
</reference>
<keyword evidence="2" id="KW-1185">Reference proteome</keyword>
<reference evidence="1" key="2">
    <citation type="submission" date="2022-01" db="EMBL/GenBank/DDBJ databases">
        <authorList>
            <person name="Yamashiro T."/>
            <person name="Shiraishi A."/>
            <person name="Satake H."/>
            <person name="Nakayama K."/>
        </authorList>
    </citation>
    <scope>NUCLEOTIDE SEQUENCE</scope>
</reference>
<protein>
    <submittedName>
        <fullName evidence="1">Uncharacterized protein</fullName>
    </submittedName>
</protein>
<gene>
    <name evidence="1" type="ORF">Tco_0991264</name>
</gene>